<comment type="caution">
    <text evidence="2">The sequence shown here is derived from an EMBL/GenBank/DDBJ whole genome shotgun (WGS) entry which is preliminary data.</text>
</comment>
<organism evidence="2 3">
    <name type="scientific">Vibrio nereis</name>
    <dbReference type="NCBI Taxonomy" id="693"/>
    <lineage>
        <taxon>Bacteria</taxon>
        <taxon>Pseudomonadati</taxon>
        <taxon>Pseudomonadota</taxon>
        <taxon>Gammaproteobacteria</taxon>
        <taxon>Vibrionales</taxon>
        <taxon>Vibrionaceae</taxon>
        <taxon>Vibrio</taxon>
    </lineage>
</organism>
<sequence length="81" mass="9169">MDHEKMSSIIAEALAHIAPEVEITDIDLDEDLREECDLDSMDFLNLLASIKKSTGVSIPESDYAKVRSFSQLQDYLQQHSK</sequence>
<dbReference type="OrthoDB" id="9810922at2"/>
<reference evidence="3" key="1">
    <citation type="submission" date="2015-08" db="EMBL/GenBank/DDBJ databases">
        <title>Vibrio galatheae sp. nov., a novel member of the Vibrionaceae family isolated from the Solomon Islands.</title>
        <authorList>
            <person name="Giubergia S."/>
            <person name="Machado H."/>
            <person name="Mateiu R.V."/>
            <person name="Gram L."/>
        </authorList>
    </citation>
    <scope>NUCLEOTIDE SEQUENCE [LARGE SCALE GENOMIC DNA]</scope>
    <source>
        <strain evidence="3">DSM 19584</strain>
    </source>
</reference>
<dbReference type="SUPFAM" id="SSF47336">
    <property type="entry name" value="ACP-like"/>
    <property type="match status" value="1"/>
</dbReference>
<dbReference type="EMBL" id="LHPJ01000005">
    <property type="protein sequence ID" value="KOO04690.1"/>
    <property type="molecule type" value="Genomic_DNA"/>
</dbReference>
<dbReference type="STRING" id="693.AKJ17_04470"/>
<keyword evidence="3" id="KW-1185">Reference proteome</keyword>
<protein>
    <submittedName>
        <fullName evidence="2">Phosphopantetheine-binding protein</fullName>
    </submittedName>
</protein>
<dbReference type="Pfam" id="PF00550">
    <property type="entry name" value="PP-binding"/>
    <property type="match status" value="1"/>
</dbReference>
<dbReference type="PROSITE" id="PS50075">
    <property type="entry name" value="CARRIER"/>
    <property type="match status" value="1"/>
</dbReference>
<dbReference type="InterPro" id="IPR036736">
    <property type="entry name" value="ACP-like_sf"/>
</dbReference>
<proteinExistence type="predicted"/>
<evidence type="ECO:0000313" key="2">
    <source>
        <dbReference type="EMBL" id="KOO04690.1"/>
    </source>
</evidence>
<evidence type="ECO:0000259" key="1">
    <source>
        <dbReference type="PROSITE" id="PS50075"/>
    </source>
</evidence>
<dbReference type="Gene3D" id="1.10.1200.10">
    <property type="entry name" value="ACP-like"/>
    <property type="match status" value="1"/>
</dbReference>
<dbReference type="AlphaFoldDB" id="A0A0M0HRH2"/>
<name>A0A0M0HRH2_VIBNE</name>
<dbReference type="InterPro" id="IPR009081">
    <property type="entry name" value="PP-bd_ACP"/>
</dbReference>
<gene>
    <name evidence="2" type="ORF">AKJ17_04470</name>
</gene>
<feature type="domain" description="Carrier" evidence="1">
    <location>
        <begin position="4"/>
        <end position="80"/>
    </location>
</feature>
<dbReference type="PATRIC" id="fig|693.5.peg.907"/>
<evidence type="ECO:0000313" key="3">
    <source>
        <dbReference type="Proteomes" id="UP000037515"/>
    </source>
</evidence>
<accession>A0A0M0HRH2</accession>
<dbReference type="Proteomes" id="UP000037515">
    <property type="component" value="Unassembled WGS sequence"/>
</dbReference>